<reference evidence="3 4" key="1">
    <citation type="submission" date="2024-06" db="EMBL/GenBank/DDBJ databases">
        <authorList>
            <person name="Tuo L."/>
        </authorList>
    </citation>
    <scope>NUCLEOTIDE SEQUENCE [LARGE SCALE GENOMIC DNA]</scope>
    <source>
        <strain evidence="3 4">ZMM04-5</strain>
    </source>
</reference>
<dbReference type="GO" id="GO:0016787">
    <property type="term" value="F:hydrolase activity"/>
    <property type="evidence" value="ECO:0007669"/>
    <property type="project" value="UniProtKB-KW"/>
</dbReference>
<evidence type="ECO:0000256" key="1">
    <source>
        <dbReference type="ARBA" id="ARBA00010552"/>
    </source>
</evidence>
<keyword evidence="3" id="KW-0378">Hydrolase</keyword>
<feature type="compositionally biased region" description="Basic residues" evidence="2">
    <location>
        <begin position="7"/>
        <end position="16"/>
    </location>
</feature>
<proteinExistence type="inferred from homology"/>
<dbReference type="CDD" id="cd00448">
    <property type="entry name" value="YjgF_YER057c_UK114_family"/>
    <property type="match status" value="1"/>
</dbReference>
<comment type="similarity">
    <text evidence="1">Belongs to the RutC family.</text>
</comment>
<dbReference type="EC" id="3.5.-.-" evidence="3"/>
<dbReference type="PANTHER" id="PTHR11803">
    <property type="entry name" value="2-IMINOBUTANOATE/2-IMINOPROPANOATE DEAMINASE RIDA"/>
    <property type="match status" value="1"/>
</dbReference>
<dbReference type="SUPFAM" id="SSF55298">
    <property type="entry name" value="YjgF-like"/>
    <property type="match status" value="1"/>
</dbReference>
<dbReference type="Gene3D" id="3.30.1330.40">
    <property type="entry name" value="RutC-like"/>
    <property type="match status" value="1"/>
</dbReference>
<dbReference type="InterPro" id="IPR035959">
    <property type="entry name" value="RutC-like_sf"/>
</dbReference>
<feature type="region of interest" description="Disordered" evidence="2">
    <location>
        <begin position="1"/>
        <end position="22"/>
    </location>
</feature>
<evidence type="ECO:0000256" key="2">
    <source>
        <dbReference type="SAM" id="MobiDB-lite"/>
    </source>
</evidence>
<protein>
    <submittedName>
        <fullName evidence="3">RidA family protein</fullName>
        <ecNumber evidence="3">3.5.-.-</ecNumber>
    </submittedName>
</protein>
<organism evidence="3 4">
    <name type="scientific">Mesorhizobium marinum</name>
    <dbReference type="NCBI Taxonomy" id="3228790"/>
    <lineage>
        <taxon>Bacteria</taxon>
        <taxon>Pseudomonadati</taxon>
        <taxon>Pseudomonadota</taxon>
        <taxon>Alphaproteobacteria</taxon>
        <taxon>Hyphomicrobiales</taxon>
        <taxon>Phyllobacteriaceae</taxon>
        <taxon>Mesorhizobium</taxon>
    </lineage>
</organism>
<sequence>MADTHHPLKARPKGARQHATAGPYSPVLEVDATRLVVISGQVAVDMDGGVVGGTIEEQTRATLENCAAQLASADCTLGDVFKVNIYLTDLAQWARFNAVYEEMMAEPLPVRTAVQAVLLPGFLVEVEMWAVKSKD</sequence>
<keyword evidence="4" id="KW-1185">Reference proteome</keyword>
<evidence type="ECO:0000313" key="4">
    <source>
        <dbReference type="Proteomes" id="UP001556196"/>
    </source>
</evidence>
<dbReference type="InterPro" id="IPR006175">
    <property type="entry name" value="YjgF/YER057c/UK114"/>
</dbReference>
<accession>A0ABV3QUC1</accession>
<name>A0ABV3QUC1_9HYPH</name>
<gene>
    <name evidence="3" type="ORF">ABUE31_01585</name>
</gene>
<dbReference type="Proteomes" id="UP001556196">
    <property type="component" value="Unassembled WGS sequence"/>
</dbReference>
<dbReference type="PANTHER" id="PTHR11803:SF58">
    <property type="entry name" value="PROTEIN HMF1-RELATED"/>
    <property type="match status" value="1"/>
</dbReference>
<evidence type="ECO:0000313" key="3">
    <source>
        <dbReference type="EMBL" id="MEW9804674.1"/>
    </source>
</evidence>
<dbReference type="Pfam" id="PF01042">
    <property type="entry name" value="Ribonuc_L-PSP"/>
    <property type="match status" value="1"/>
</dbReference>
<dbReference type="EMBL" id="JBFOCI010000001">
    <property type="protein sequence ID" value="MEW9804674.1"/>
    <property type="molecule type" value="Genomic_DNA"/>
</dbReference>
<comment type="caution">
    <text evidence="3">The sequence shown here is derived from an EMBL/GenBank/DDBJ whole genome shotgun (WGS) entry which is preliminary data.</text>
</comment>
<dbReference type="RefSeq" id="WP_367721714.1">
    <property type="nucleotide sequence ID" value="NZ_JBFOCH010000006.1"/>
</dbReference>